<dbReference type="OrthoDB" id="3556674at2759"/>
<sequence>MLQLQKSISLSRDVSTWRYHDYWHWLTIFEASTVSEPQNATAPAEPAAPVAPSTPAPTASSAQSPAPPSSPTTTKVTKVTKIMLKVKKVKGSADKYPAAAASGEKAGKNRPKIYRNPRNLPHGAVSSSFISM</sequence>
<name>A0A2J6RVW2_HYAVF</name>
<accession>A0A2J6RVW2</accession>
<evidence type="ECO:0000313" key="2">
    <source>
        <dbReference type="EMBL" id="PMD42662.1"/>
    </source>
</evidence>
<reference evidence="2 3" key="1">
    <citation type="submission" date="2016-04" db="EMBL/GenBank/DDBJ databases">
        <title>A degradative enzymes factory behind the ericoid mycorrhizal symbiosis.</title>
        <authorList>
            <consortium name="DOE Joint Genome Institute"/>
            <person name="Martino E."/>
            <person name="Morin E."/>
            <person name="Grelet G."/>
            <person name="Kuo A."/>
            <person name="Kohler A."/>
            <person name="Daghino S."/>
            <person name="Barry K."/>
            <person name="Choi C."/>
            <person name="Cichocki N."/>
            <person name="Clum A."/>
            <person name="Copeland A."/>
            <person name="Hainaut M."/>
            <person name="Haridas S."/>
            <person name="Labutti K."/>
            <person name="Lindquist E."/>
            <person name="Lipzen A."/>
            <person name="Khouja H.-R."/>
            <person name="Murat C."/>
            <person name="Ohm R."/>
            <person name="Olson A."/>
            <person name="Spatafora J."/>
            <person name="Veneault-Fourrey C."/>
            <person name="Henrissat B."/>
            <person name="Grigoriev I."/>
            <person name="Martin F."/>
            <person name="Perotto S."/>
        </authorList>
    </citation>
    <scope>NUCLEOTIDE SEQUENCE [LARGE SCALE GENOMIC DNA]</scope>
    <source>
        <strain evidence="2 3">F</strain>
    </source>
</reference>
<dbReference type="AlphaFoldDB" id="A0A2J6RVW2"/>
<feature type="compositionally biased region" description="Low complexity" evidence="1">
    <location>
        <begin position="40"/>
        <end position="64"/>
    </location>
</feature>
<evidence type="ECO:0000313" key="3">
    <source>
        <dbReference type="Proteomes" id="UP000235786"/>
    </source>
</evidence>
<dbReference type="Proteomes" id="UP000235786">
    <property type="component" value="Unassembled WGS sequence"/>
</dbReference>
<organism evidence="2 3">
    <name type="scientific">Hyaloscypha variabilis (strain UAMH 11265 / GT02V1 / F)</name>
    <name type="common">Meliniomyces variabilis</name>
    <dbReference type="NCBI Taxonomy" id="1149755"/>
    <lineage>
        <taxon>Eukaryota</taxon>
        <taxon>Fungi</taxon>
        <taxon>Dikarya</taxon>
        <taxon>Ascomycota</taxon>
        <taxon>Pezizomycotina</taxon>
        <taxon>Leotiomycetes</taxon>
        <taxon>Helotiales</taxon>
        <taxon>Hyaloscyphaceae</taxon>
        <taxon>Hyaloscypha</taxon>
        <taxon>Hyaloscypha variabilis</taxon>
    </lineage>
</organism>
<evidence type="ECO:0000256" key="1">
    <source>
        <dbReference type="SAM" id="MobiDB-lite"/>
    </source>
</evidence>
<feature type="region of interest" description="Disordered" evidence="1">
    <location>
        <begin position="35"/>
        <end position="77"/>
    </location>
</feature>
<feature type="region of interest" description="Disordered" evidence="1">
    <location>
        <begin position="94"/>
        <end position="132"/>
    </location>
</feature>
<protein>
    <submittedName>
        <fullName evidence="2">Uncharacterized protein</fullName>
    </submittedName>
</protein>
<gene>
    <name evidence="2" type="ORF">L207DRAFT_318147</name>
</gene>
<proteinExistence type="predicted"/>
<dbReference type="EMBL" id="KZ613943">
    <property type="protein sequence ID" value="PMD42662.1"/>
    <property type="molecule type" value="Genomic_DNA"/>
</dbReference>
<keyword evidence="3" id="KW-1185">Reference proteome</keyword>